<dbReference type="Gene3D" id="1.20.950.20">
    <property type="entry name" value="Transmembrane di-heme cytochromes, Chain C"/>
    <property type="match status" value="1"/>
</dbReference>
<dbReference type="Proteomes" id="UP000246303">
    <property type="component" value="Unassembled WGS sequence"/>
</dbReference>
<dbReference type="OrthoDB" id="9795587at2"/>
<evidence type="ECO:0000256" key="4">
    <source>
        <dbReference type="ARBA" id="ARBA00022989"/>
    </source>
</evidence>
<keyword evidence="4" id="KW-1133">Transmembrane helix</keyword>
<evidence type="ECO:0000313" key="7">
    <source>
        <dbReference type="EMBL" id="PXA66682.1"/>
    </source>
</evidence>
<dbReference type="Pfam" id="PF01292">
    <property type="entry name" value="Ni_hydr_CYTB"/>
    <property type="match status" value="1"/>
</dbReference>
<evidence type="ECO:0000256" key="1">
    <source>
        <dbReference type="ARBA" id="ARBA00004651"/>
    </source>
</evidence>
<reference evidence="7 8" key="1">
    <citation type="submission" date="2018-05" db="EMBL/GenBank/DDBJ databases">
        <title>Genetic diversity of glacier-inhabiting Cryobacterium bacteria in China and description of Cryobacterium mengkeensis sp. nov. and Arthrobacter glacialis sp. nov.</title>
        <authorList>
            <person name="Liu Q."/>
            <person name="Xin Y.-H."/>
        </authorList>
    </citation>
    <scope>NUCLEOTIDE SEQUENCE [LARGE SCALE GENOMIC DNA]</scope>
    <source>
        <strain evidence="7 8">GP3</strain>
    </source>
</reference>
<dbReference type="GO" id="GO:0022904">
    <property type="term" value="P:respiratory electron transport chain"/>
    <property type="evidence" value="ECO:0007669"/>
    <property type="project" value="InterPro"/>
</dbReference>
<keyword evidence="8" id="KW-1185">Reference proteome</keyword>
<organism evidence="7 8">
    <name type="scientific">Arthrobacter psychrochitiniphilus</name>
    <dbReference type="NCBI Taxonomy" id="291045"/>
    <lineage>
        <taxon>Bacteria</taxon>
        <taxon>Bacillati</taxon>
        <taxon>Actinomycetota</taxon>
        <taxon>Actinomycetes</taxon>
        <taxon>Micrococcales</taxon>
        <taxon>Micrococcaceae</taxon>
        <taxon>Arthrobacter</taxon>
    </lineage>
</organism>
<dbReference type="GO" id="GO:0016020">
    <property type="term" value="C:membrane"/>
    <property type="evidence" value="ECO:0007669"/>
    <property type="project" value="InterPro"/>
</dbReference>
<evidence type="ECO:0000313" key="8">
    <source>
        <dbReference type="Proteomes" id="UP000246303"/>
    </source>
</evidence>
<evidence type="ECO:0000256" key="5">
    <source>
        <dbReference type="ARBA" id="ARBA00023136"/>
    </source>
</evidence>
<name>A0A2V3DU33_9MICC</name>
<sequence length="313" mass="34347">MSLQTKSKQQASDGGSRWVRPAVWAAAAVVALAAVVILARWARELAPVQDFLLQFPGHSELPDNAPVGIPAWLGWQHFLNAFFLVLIIRSGWQVRTTARPKAYWTRKNTGLLKTKGKPAKISLELWFHLSVDVLWLLNGAVFVVLLFVTGAWMRIVPTSWDIFPNALSAGLQYASLSWPVENGWVNYNALQVLAYFAVVFIAAPLAAITGVRMSPAWPKDKAALSKAFPIEAARKIHFPVMLFFTGFVIMHVALVLCTGALGNLNHMFAARQDAGWLGFGIFAASLVLMVGAVFLARPLFLRPIAGVMGKISK</sequence>
<proteinExistence type="predicted"/>
<accession>A0A2V3DU33</accession>
<evidence type="ECO:0000256" key="3">
    <source>
        <dbReference type="ARBA" id="ARBA00022692"/>
    </source>
</evidence>
<keyword evidence="5" id="KW-0472">Membrane</keyword>
<keyword evidence="3" id="KW-0812">Transmembrane</keyword>
<comment type="subcellular location">
    <subcellularLocation>
        <location evidence="1">Cell membrane</location>
        <topology evidence="1">Multi-pass membrane protein</topology>
    </subcellularLocation>
</comment>
<dbReference type="InterPro" id="IPR016174">
    <property type="entry name" value="Di-haem_cyt_TM"/>
</dbReference>
<dbReference type="EMBL" id="QHLZ01000002">
    <property type="protein sequence ID" value="PXA66682.1"/>
    <property type="molecule type" value="Genomic_DNA"/>
</dbReference>
<keyword evidence="2" id="KW-1003">Cell membrane</keyword>
<dbReference type="SUPFAM" id="SSF81342">
    <property type="entry name" value="Transmembrane di-heme cytochromes"/>
    <property type="match status" value="1"/>
</dbReference>
<dbReference type="InterPro" id="IPR011577">
    <property type="entry name" value="Cyt_b561_bac/Ni-Hgenase"/>
</dbReference>
<dbReference type="RefSeq" id="WP_110104996.1">
    <property type="nucleotide sequence ID" value="NZ_JACBZZ010000001.1"/>
</dbReference>
<gene>
    <name evidence="7" type="ORF">CVS29_03615</name>
</gene>
<feature type="domain" description="Cytochrome b561 bacterial/Ni-hydrogenase" evidence="6">
    <location>
        <begin position="75"/>
        <end position="268"/>
    </location>
</feature>
<dbReference type="AlphaFoldDB" id="A0A2V3DU33"/>
<evidence type="ECO:0000256" key="2">
    <source>
        <dbReference type="ARBA" id="ARBA00022475"/>
    </source>
</evidence>
<protein>
    <recommendedName>
        <fullName evidence="6">Cytochrome b561 bacterial/Ni-hydrogenase domain-containing protein</fullName>
    </recommendedName>
</protein>
<comment type="caution">
    <text evidence="7">The sequence shown here is derived from an EMBL/GenBank/DDBJ whole genome shotgun (WGS) entry which is preliminary data.</text>
</comment>
<evidence type="ECO:0000259" key="6">
    <source>
        <dbReference type="Pfam" id="PF01292"/>
    </source>
</evidence>